<dbReference type="GO" id="GO:0043709">
    <property type="term" value="P:cell adhesion involved in single-species biofilm formation"/>
    <property type="evidence" value="ECO:0007669"/>
    <property type="project" value="TreeGrafter"/>
</dbReference>
<protein>
    <submittedName>
        <fullName evidence="3">Fimbrial protein</fullName>
    </submittedName>
</protein>
<feature type="chain" id="PRO_5036293940" evidence="1">
    <location>
        <begin position="28"/>
        <end position="174"/>
    </location>
</feature>
<gene>
    <name evidence="3" type="ORF">GHO39_04840</name>
    <name evidence="2" type="ORF">GHO40_12720</name>
</gene>
<sequence>MPMIARITLWFALLVVLVLGLSTVSCAADAPSLDIKGTLIKPPCTASFPASQSINIPKVNLNSLRTDISEWTDVDLDFTCTKGSLVHLRLSAGSGSFDSTTLRTSLDKLGLKTRLSNMTLTEKVMDLKLGDQLIFPIQDTQLKLKLSVRPVKTGQELPEIGNYSSTLLLEMIYL</sequence>
<dbReference type="PANTHER" id="PTHR33420:SF26">
    <property type="entry name" value="FIMBRIAL SUBUNIT"/>
    <property type="match status" value="1"/>
</dbReference>
<reference evidence="4 5" key="1">
    <citation type="submission" date="2019-10" db="EMBL/GenBank/DDBJ databases">
        <title>Evaluation of single-gene subtyping targets for Pseudomonas.</title>
        <authorList>
            <person name="Reichler S.J."/>
            <person name="Orsi R.H."/>
            <person name="Wiedmann M."/>
            <person name="Martin N.H."/>
            <person name="Murphy S.I."/>
        </authorList>
    </citation>
    <scope>NUCLEOTIDE SEQUENCE [LARGE SCALE GENOMIC DNA]</scope>
    <source>
        <strain evidence="3 5">FSL R10-3254</strain>
        <strain evidence="2 4">FSL R10-3257</strain>
    </source>
</reference>
<dbReference type="PANTHER" id="PTHR33420">
    <property type="entry name" value="FIMBRIAL SUBUNIT ELFA-RELATED"/>
    <property type="match status" value="1"/>
</dbReference>
<dbReference type="GO" id="GO:0009289">
    <property type="term" value="C:pilus"/>
    <property type="evidence" value="ECO:0007669"/>
    <property type="project" value="InterPro"/>
</dbReference>
<name>A0A0J6L7Z9_9PSED</name>
<evidence type="ECO:0000313" key="5">
    <source>
        <dbReference type="Proteomes" id="UP000489190"/>
    </source>
</evidence>
<dbReference type="InterPro" id="IPR008966">
    <property type="entry name" value="Adhesion_dom_sf"/>
</dbReference>
<dbReference type="SUPFAM" id="SSF49401">
    <property type="entry name" value="Bacterial adhesins"/>
    <property type="match status" value="1"/>
</dbReference>
<dbReference type="PROSITE" id="PS51257">
    <property type="entry name" value="PROKAR_LIPOPROTEIN"/>
    <property type="match status" value="1"/>
</dbReference>
<evidence type="ECO:0000313" key="3">
    <source>
        <dbReference type="EMBL" id="MQT88470.1"/>
    </source>
</evidence>
<evidence type="ECO:0000313" key="2">
    <source>
        <dbReference type="EMBL" id="MQT47586.1"/>
    </source>
</evidence>
<dbReference type="OrthoDB" id="7015440at2"/>
<evidence type="ECO:0000313" key="4">
    <source>
        <dbReference type="Proteomes" id="UP000441404"/>
    </source>
</evidence>
<keyword evidence="1" id="KW-0732">Signal</keyword>
<organism evidence="3 5">
    <name type="scientific">Pseudomonas helleri</name>
    <dbReference type="NCBI Taxonomy" id="1608996"/>
    <lineage>
        <taxon>Bacteria</taxon>
        <taxon>Pseudomonadati</taxon>
        <taxon>Pseudomonadota</taxon>
        <taxon>Gammaproteobacteria</taxon>
        <taxon>Pseudomonadales</taxon>
        <taxon>Pseudomonadaceae</taxon>
        <taxon>Pseudomonas</taxon>
    </lineage>
</organism>
<dbReference type="Gene3D" id="2.60.40.1090">
    <property type="entry name" value="Fimbrial-type adhesion domain"/>
    <property type="match status" value="1"/>
</dbReference>
<dbReference type="AlphaFoldDB" id="A0A0J6L7Z9"/>
<dbReference type="EMBL" id="WIWJ01000020">
    <property type="protein sequence ID" value="MQT47586.1"/>
    <property type="molecule type" value="Genomic_DNA"/>
</dbReference>
<comment type="caution">
    <text evidence="3">The sequence shown here is derived from an EMBL/GenBank/DDBJ whole genome shotgun (WGS) entry which is preliminary data.</text>
</comment>
<dbReference type="InterPro" id="IPR036937">
    <property type="entry name" value="Adhesion_dom_fimbrial_sf"/>
</dbReference>
<dbReference type="Proteomes" id="UP000441404">
    <property type="component" value="Unassembled WGS sequence"/>
</dbReference>
<dbReference type="STRING" id="1608996.TU84_07590"/>
<dbReference type="InterPro" id="IPR050263">
    <property type="entry name" value="Bact_Fimbrial_Adh_Pro"/>
</dbReference>
<accession>A0A0J6L7Z9</accession>
<dbReference type="EMBL" id="WIWI01000010">
    <property type="protein sequence ID" value="MQT88470.1"/>
    <property type="molecule type" value="Genomic_DNA"/>
</dbReference>
<feature type="signal peptide" evidence="1">
    <location>
        <begin position="1"/>
        <end position="27"/>
    </location>
</feature>
<dbReference type="Proteomes" id="UP000489190">
    <property type="component" value="Unassembled WGS sequence"/>
</dbReference>
<evidence type="ECO:0000256" key="1">
    <source>
        <dbReference type="SAM" id="SignalP"/>
    </source>
</evidence>
<proteinExistence type="predicted"/>